<dbReference type="HOGENOM" id="CLU_1018851_0_0_10"/>
<comment type="caution">
    <text evidence="2">The sequence shown here is derived from an EMBL/GenBank/DDBJ whole genome shotgun (WGS) entry which is preliminary data.</text>
</comment>
<dbReference type="AlphaFoldDB" id="C9MLJ4"/>
<dbReference type="Proteomes" id="UP000003327">
    <property type="component" value="Unassembled WGS sequence"/>
</dbReference>
<protein>
    <submittedName>
        <fullName evidence="2">Uncharacterized protein</fullName>
    </submittedName>
</protein>
<keyword evidence="3" id="KW-1185">Reference proteome</keyword>
<accession>C9MLJ4</accession>
<evidence type="ECO:0000313" key="2">
    <source>
        <dbReference type="EMBL" id="EEX19528.1"/>
    </source>
</evidence>
<feature type="compositionally biased region" description="Acidic residues" evidence="1">
    <location>
        <begin position="272"/>
        <end position="289"/>
    </location>
</feature>
<evidence type="ECO:0000313" key="3">
    <source>
        <dbReference type="Proteomes" id="UP000003327"/>
    </source>
</evidence>
<reference evidence="2 3" key="1">
    <citation type="submission" date="2009-09" db="EMBL/GenBank/DDBJ databases">
        <authorList>
            <person name="Weinstock G."/>
            <person name="Sodergren E."/>
            <person name="Clifton S."/>
            <person name="Fulton L."/>
            <person name="Fulton B."/>
            <person name="Courtney L."/>
            <person name="Fronick C."/>
            <person name="Harrison M."/>
            <person name="Strong C."/>
            <person name="Farmer C."/>
            <person name="Delahaunty K."/>
            <person name="Markovic C."/>
            <person name="Hall O."/>
            <person name="Minx P."/>
            <person name="Tomlinson C."/>
            <person name="Mitreva M."/>
            <person name="Nelson J."/>
            <person name="Hou S."/>
            <person name="Wollam A."/>
            <person name="Pepin K.H."/>
            <person name="Johnson M."/>
            <person name="Bhonagiri V."/>
            <person name="Nash W.E."/>
            <person name="Warren W."/>
            <person name="Chinwalla A."/>
            <person name="Mardis E.R."/>
            <person name="Wilson R.K."/>
        </authorList>
    </citation>
    <scope>NUCLEOTIDE SEQUENCE [LARGE SCALE GENOMIC DNA]</scope>
    <source>
        <strain evidence="2 3">F0319</strain>
    </source>
</reference>
<gene>
    <name evidence="2" type="ORF">HMPREF0973_00469</name>
</gene>
<feature type="region of interest" description="Disordered" evidence="1">
    <location>
        <begin position="220"/>
        <end position="289"/>
    </location>
</feature>
<evidence type="ECO:0000256" key="1">
    <source>
        <dbReference type="SAM" id="MobiDB-lite"/>
    </source>
</evidence>
<sequence>MKGLVPLQRTPQKQIERVIYMKQKGQSLSLKNLTKSNVWDIQESDVFRLWAQAERDADLKDNEHHYIDVLKSAFTIEEVKVDKPEVIKKYEDRGYQVGTIRLDESTVVKWALKKKPILRITDLTWENIHHISAQKLIEVLERNFGGGWESLPQSVQDIIQSGFDISTTTLPTARLKKPGGLYDKKTSDGFEVLEISKGSWTEAIFAKEKPMTTLNHIKFSQPEEQDDDDNFDNLDDEEDLPKDEKSSVDDDDDDFDDDKLTEESYRTTFDTNPEELEIQAEEVGDDDDF</sequence>
<organism evidence="2 3">
    <name type="scientific">Prevotella veroralis F0319</name>
    <dbReference type="NCBI Taxonomy" id="649761"/>
    <lineage>
        <taxon>Bacteria</taxon>
        <taxon>Pseudomonadati</taxon>
        <taxon>Bacteroidota</taxon>
        <taxon>Bacteroidia</taxon>
        <taxon>Bacteroidales</taxon>
        <taxon>Prevotellaceae</taxon>
        <taxon>Prevotella</taxon>
    </lineage>
</organism>
<dbReference type="EMBL" id="ACVA01000013">
    <property type="protein sequence ID" value="EEX19528.1"/>
    <property type="molecule type" value="Genomic_DNA"/>
</dbReference>
<feature type="compositionally biased region" description="Acidic residues" evidence="1">
    <location>
        <begin position="249"/>
        <end position="260"/>
    </location>
</feature>
<dbReference type="eggNOG" id="ENOG5033YZF">
    <property type="taxonomic scope" value="Bacteria"/>
</dbReference>
<proteinExistence type="predicted"/>
<name>C9MLJ4_9BACT</name>
<feature type="compositionally biased region" description="Acidic residues" evidence="1">
    <location>
        <begin position="223"/>
        <end position="241"/>
    </location>
</feature>